<dbReference type="Proteomes" id="UP000694380">
    <property type="component" value="Unplaced"/>
</dbReference>
<evidence type="ECO:0000256" key="1">
    <source>
        <dbReference type="ARBA" id="ARBA00004496"/>
    </source>
</evidence>
<dbReference type="InterPro" id="IPR009060">
    <property type="entry name" value="UBA-like_sf"/>
</dbReference>
<dbReference type="SMART" id="SM00165">
    <property type="entry name" value="UBA"/>
    <property type="match status" value="1"/>
</dbReference>
<reference evidence="5" key="1">
    <citation type="submission" date="2025-08" db="UniProtKB">
        <authorList>
            <consortium name="Ensembl"/>
        </authorList>
    </citation>
    <scope>IDENTIFICATION</scope>
</reference>
<name>A0A8C3PBS8_CHRPI</name>
<proteinExistence type="predicted"/>
<evidence type="ECO:0000256" key="2">
    <source>
        <dbReference type="ARBA" id="ARBA00022490"/>
    </source>
</evidence>
<dbReference type="PANTHER" id="PTHR10677">
    <property type="entry name" value="UBIQUILIN"/>
    <property type="match status" value="1"/>
</dbReference>
<evidence type="ECO:0000313" key="6">
    <source>
        <dbReference type="Proteomes" id="UP000694380"/>
    </source>
</evidence>
<feature type="compositionally biased region" description="Basic and acidic residues" evidence="3">
    <location>
        <begin position="126"/>
        <end position="139"/>
    </location>
</feature>
<reference evidence="5" key="2">
    <citation type="submission" date="2025-09" db="UniProtKB">
        <authorList>
            <consortium name="Ensembl"/>
        </authorList>
    </citation>
    <scope>IDENTIFICATION</scope>
</reference>
<dbReference type="GO" id="GO:0005829">
    <property type="term" value="C:cytosol"/>
    <property type="evidence" value="ECO:0007669"/>
    <property type="project" value="TreeGrafter"/>
</dbReference>
<feature type="domain" description="UBA" evidence="4">
    <location>
        <begin position="173"/>
        <end position="218"/>
    </location>
</feature>
<feature type="compositionally biased region" description="Low complexity" evidence="3">
    <location>
        <begin position="115"/>
        <end position="125"/>
    </location>
</feature>
<dbReference type="InterPro" id="IPR015940">
    <property type="entry name" value="UBA"/>
</dbReference>
<dbReference type="InterPro" id="IPR015496">
    <property type="entry name" value="Ubiquilin"/>
</dbReference>
<protein>
    <recommendedName>
        <fullName evidence="4">UBA domain-containing protein</fullName>
    </recommendedName>
</protein>
<dbReference type="Ensembl" id="ENSCPBT00000036370.1">
    <property type="protein sequence ID" value="ENSCPBP00000030900.1"/>
    <property type="gene ID" value="ENSCPBG00000021726.1"/>
</dbReference>
<evidence type="ECO:0000259" key="4">
    <source>
        <dbReference type="PROSITE" id="PS50030"/>
    </source>
</evidence>
<dbReference type="GO" id="GO:0006511">
    <property type="term" value="P:ubiquitin-dependent protein catabolic process"/>
    <property type="evidence" value="ECO:0007669"/>
    <property type="project" value="TreeGrafter"/>
</dbReference>
<keyword evidence="2" id="KW-0963">Cytoplasm</keyword>
<comment type="subcellular location">
    <subcellularLocation>
        <location evidence="1">Cytoplasm</location>
    </subcellularLocation>
</comment>
<organism evidence="5 6">
    <name type="scientific">Chrysemys picta bellii</name>
    <name type="common">Western painted turtle</name>
    <name type="synonym">Emys bellii</name>
    <dbReference type="NCBI Taxonomy" id="8478"/>
    <lineage>
        <taxon>Eukaryota</taxon>
        <taxon>Metazoa</taxon>
        <taxon>Chordata</taxon>
        <taxon>Craniata</taxon>
        <taxon>Vertebrata</taxon>
        <taxon>Euteleostomi</taxon>
        <taxon>Archelosauria</taxon>
        <taxon>Testudinata</taxon>
        <taxon>Testudines</taxon>
        <taxon>Cryptodira</taxon>
        <taxon>Durocryptodira</taxon>
        <taxon>Testudinoidea</taxon>
        <taxon>Emydidae</taxon>
        <taxon>Chrysemys</taxon>
    </lineage>
</organism>
<sequence length="236" mass="25522">MCNPPEMQNALQKIPRNALSFQSVLSVSHMRNIMQALSQKPSLIVHFMLSNPRFVGIPHPRQEVARELQALLQLLHRPDMLLVMANPRATKALFQIQQGFQTLGMEVLRFARGSAPGSGAAGSPADGREVPRTGSEPRENATPAAGSAKSECQPCNMGQIAQGLGQASPPLPQTPEAQFQQQLEQLYVMGFLNHEANVQALRAAGGDINAVIDKLLGQWGPPAVCIATTTLQQIHK</sequence>
<accession>A0A8C3PBS8</accession>
<dbReference type="OMA" id="QMQAPEL"/>
<dbReference type="PROSITE" id="PS50030">
    <property type="entry name" value="UBA"/>
    <property type="match status" value="1"/>
</dbReference>
<dbReference type="SUPFAM" id="SSF46934">
    <property type="entry name" value="UBA-like"/>
    <property type="match status" value="1"/>
</dbReference>
<dbReference type="Gene3D" id="1.10.8.10">
    <property type="entry name" value="DNA helicase RuvA subunit, C-terminal domain"/>
    <property type="match status" value="1"/>
</dbReference>
<dbReference type="GO" id="GO:0031593">
    <property type="term" value="F:polyubiquitin modification-dependent protein binding"/>
    <property type="evidence" value="ECO:0007669"/>
    <property type="project" value="TreeGrafter"/>
</dbReference>
<keyword evidence="6" id="KW-1185">Reference proteome</keyword>
<dbReference type="PANTHER" id="PTHR10677:SF16">
    <property type="entry name" value="UBIQUILIN-1"/>
    <property type="match status" value="1"/>
</dbReference>
<dbReference type="AlphaFoldDB" id="A0A8C3PBS8"/>
<evidence type="ECO:0000256" key="3">
    <source>
        <dbReference type="SAM" id="MobiDB-lite"/>
    </source>
</evidence>
<feature type="region of interest" description="Disordered" evidence="3">
    <location>
        <begin position="115"/>
        <end position="152"/>
    </location>
</feature>
<evidence type="ECO:0000313" key="5">
    <source>
        <dbReference type="Ensembl" id="ENSCPBP00000030900.1"/>
    </source>
</evidence>
<dbReference type="GeneTree" id="ENSGT00940000156437"/>